<evidence type="ECO:0000256" key="3">
    <source>
        <dbReference type="ARBA" id="ARBA00022448"/>
    </source>
</evidence>
<dbReference type="InterPro" id="IPR006201">
    <property type="entry name" value="Neur_channel"/>
</dbReference>
<keyword evidence="14" id="KW-0868">Chloride</keyword>
<evidence type="ECO:0000256" key="20">
    <source>
        <dbReference type="PIRSR" id="PIRSR605437-50"/>
    </source>
</evidence>
<evidence type="ECO:0000256" key="7">
    <source>
        <dbReference type="ARBA" id="ARBA00022989"/>
    </source>
</evidence>
<dbReference type="GO" id="GO:0005254">
    <property type="term" value="F:chloride channel activity"/>
    <property type="evidence" value="ECO:0007669"/>
    <property type="project" value="UniProtKB-KW"/>
</dbReference>
<keyword evidence="3 21" id="KW-0813">Transport</keyword>
<dbReference type="Proteomes" id="UP000007754">
    <property type="component" value="Chromosome 13"/>
</dbReference>
<evidence type="ECO:0000313" key="26">
    <source>
        <dbReference type="Proteomes" id="UP000007754"/>
    </source>
</evidence>
<evidence type="ECO:0000256" key="19">
    <source>
        <dbReference type="ARBA" id="ARBA00034104"/>
    </source>
</evidence>
<dbReference type="InterPro" id="IPR005439">
    <property type="entry name" value="GABBAg2_rcpt"/>
</dbReference>
<dbReference type="Gene3D" id="2.70.170.10">
    <property type="entry name" value="Neurotransmitter-gated ion-channel ligand-binding domain"/>
    <property type="match status" value="1"/>
</dbReference>
<dbReference type="PRINTS" id="PR00253">
    <property type="entry name" value="GABAARECEPTR"/>
</dbReference>
<evidence type="ECO:0000256" key="13">
    <source>
        <dbReference type="ARBA" id="ARBA00023180"/>
    </source>
</evidence>
<dbReference type="Pfam" id="PF02931">
    <property type="entry name" value="Neur_chan_LBD"/>
    <property type="match status" value="1"/>
</dbReference>
<dbReference type="InterPro" id="IPR038050">
    <property type="entry name" value="Neuro_actylchol_rec"/>
</dbReference>
<dbReference type="Ensembl" id="ENSTGUT00000034770.1">
    <property type="protein sequence ID" value="ENSTGUP00000021712.1"/>
    <property type="gene ID" value="ENSTGUG00000001461.2"/>
</dbReference>
<keyword evidence="11 20" id="KW-1015">Disulfide bond</keyword>
<dbReference type="InterPro" id="IPR006028">
    <property type="entry name" value="GABAA/Glycine_rcpt"/>
</dbReference>
<dbReference type="FunFam" id="2.70.170.10:FF:000003">
    <property type="entry name" value="Putative gamma-aminobutyric acid receptor subunit gamma-2"/>
    <property type="match status" value="1"/>
</dbReference>
<dbReference type="GO" id="GO:0005230">
    <property type="term" value="F:extracellular ligand-gated monoatomic ion channel activity"/>
    <property type="evidence" value="ECO:0007669"/>
    <property type="project" value="InterPro"/>
</dbReference>
<dbReference type="SUPFAM" id="SSF90112">
    <property type="entry name" value="Neurotransmitter-gated ion-channel transmembrane pore"/>
    <property type="match status" value="1"/>
</dbReference>
<evidence type="ECO:0000259" key="24">
    <source>
        <dbReference type="Pfam" id="PF02932"/>
    </source>
</evidence>
<evidence type="ECO:0000256" key="11">
    <source>
        <dbReference type="ARBA" id="ARBA00023157"/>
    </source>
</evidence>
<evidence type="ECO:0000256" key="16">
    <source>
        <dbReference type="ARBA" id="ARBA00023303"/>
    </source>
</evidence>
<dbReference type="InterPro" id="IPR005437">
    <property type="entry name" value="GABRG-1/4"/>
</dbReference>
<dbReference type="PRINTS" id="PR01620">
    <property type="entry name" value="GABAARGAMMA"/>
</dbReference>
<keyword evidence="5 21" id="KW-0812">Transmembrane</keyword>
<feature type="domain" description="Neurotransmitter-gated ion-channel ligand-binding" evidence="23">
    <location>
        <begin position="68"/>
        <end position="271"/>
    </location>
</feature>
<evidence type="ECO:0000256" key="2">
    <source>
        <dbReference type="ARBA" id="ARBA00017785"/>
    </source>
</evidence>
<evidence type="ECO:0000256" key="17">
    <source>
        <dbReference type="ARBA" id="ARBA00024167"/>
    </source>
</evidence>
<dbReference type="GO" id="GO:0045211">
    <property type="term" value="C:postsynaptic membrane"/>
    <property type="evidence" value="ECO:0007669"/>
    <property type="project" value="UniProtKB-SubCell"/>
</dbReference>
<dbReference type="GO" id="GO:0034707">
    <property type="term" value="C:chloride channel complex"/>
    <property type="evidence" value="ECO:0007669"/>
    <property type="project" value="UniProtKB-KW"/>
</dbReference>
<keyword evidence="12" id="KW-0869">Chloride channel</keyword>
<comment type="caution">
    <text evidence="21">Lacks conserved residue(s) required for the propagation of feature annotation.</text>
</comment>
<evidence type="ECO:0000256" key="15">
    <source>
        <dbReference type="ARBA" id="ARBA00023257"/>
    </source>
</evidence>
<dbReference type="PROSITE" id="PS00236">
    <property type="entry name" value="NEUROTR_ION_CHANNEL"/>
    <property type="match status" value="1"/>
</dbReference>
<feature type="transmembrane region" description="Helical" evidence="21">
    <location>
        <begin position="271"/>
        <end position="295"/>
    </location>
</feature>
<dbReference type="SUPFAM" id="SSF63712">
    <property type="entry name" value="Nicotinic receptor ligand binding domain-like"/>
    <property type="match status" value="1"/>
</dbReference>
<reference evidence="25 26" key="1">
    <citation type="journal article" date="2010" name="Nature">
        <title>The genome of a songbird.</title>
        <authorList>
            <person name="Warren W.C."/>
            <person name="Clayton D.F."/>
            <person name="Ellegren H."/>
            <person name="Arnold A.P."/>
            <person name="Hillier L.W."/>
            <person name="Kunstner A."/>
            <person name="Searle S."/>
            <person name="White S."/>
            <person name="Vilella A.J."/>
            <person name="Fairley S."/>
            <person name="Heger A."/>
            <person name="Kong L."/>
            <person name="Ponting C.P."/>
            <person name="Jarvis E.D."/>
            <person name="Mello C.V."/>
            <person name="Minx P."/>
            <person name="Lovell P."/>
            <person name="Velho T.A."/>
            <person name="Ferris M."/>
            <person name="Balakrishnan C.N."/>
            <person name="Sinha S."/>
            <person name="Blatti C."/>
            <person name="London S.E."/>
            <person name="Li Y."/>
            <person name="Lin Y.C."/>
            <person name="George J."/>
            <person name="Sweedler J."/>
            <person name="Southey B."/>
            <person name="Gunaratne P."/>
            <person name="Watson M."/>
            <person name="Nam K."/>
            <person name="Backstrom N."/>
            <person name="Smeds L."/>
            <person name="Nabholz B."/>
            <person name="Itoh Y."/>
            <person name="Whitney O."/>
            <person name="Pfenning A.R."/>
            <person name="Howard J."/>
            <person name="Volker M."/>
            <person name="Skinner B.M."/>
            <person name="Griffin D.K."/>
            <person name="Ye L."/>
            <person name="McLaren W.M."/>
            <person name="Flicek P."/>
            <person name="Quesada V."/>
            <person name="Velasco G."/>
            <person name="Lopez-Otin C."/>
            <person name="Puente X.S."/>
            <person name="Olender T."/>
            <person name="Lancet D."/>
            <person name="Smit A.F."/>
            <person name="Hubley R."/>
            <person name="Konkel M.K."/>
            <person name="Walker J.A."/>
            <person name="Batzer M.A."/>
            <person name="Gu W."/>
            <person name="Pollock D.D."/>
            <person name="Chen L."/>
            <person name="Cheng Z."/>
            <person name="Eichler E.E."/>
            <person name="Stapley J."/>
            <person name="Slate J."/>
            <person name="Ekblom R."/>
            <person name="Birkhead T."/>
            <person name="Burke T."/>
            <person name="Burt D."/>
            <person name="Scharff C."/>
            <person name="Adam I."/>
            <person name="Richard H."/>
            <person name="Sultan M."/>
            <person name="Soldatov A."/>
            <person name="Lehrach H."/>
            <person name="Edwards S.V."/>
            <person name="Yang S.P."/>
            <person name="Li X."/>
            <person name="Graves T."/>
            <person name="Fulton L."/>
            <person name="Nelson J."/>
            <person name="Chinwalla A."/>
            <person name="Hou S."/>
            <person name="Mardis E.R."/>
            <person name="Wilson R.K."/>
        </authorList>
    </citation>
    <scope>NUCLEOTIDE SEQUENCE [LARGE SCALE GENOMIC DNA]</scope>
</reference>
<feature type="transmembrane region" description="Helical" evidence="21">
    <location>
        <begin position="328"/>
        <end position="350"/>
    </location>
</feature>
<dbReference type="Gene3D" id="1.20.58.390">
    <property type="entry name" value="Neurotransmitter-gated ion-channel transmembrane domain"/>
    <property type="match status" value="1"/>
</dbReference>
<keyword evidence="16 21" id="KW-0407">Ion channel</keyword>
<dbReference type="Pfam" id="PF02932">
    <property type="entry name" value="Neur_chan_memb"/>
    <property type="match status" value="1"/>
</dbReference>
<keyword evidence="13" id="KW-0325">Glycoprotein</keyword>
<feature type="domain" description="Neurotransmitter-gated ion-channel transmembrane" evidence="24">
    <location>
        <begin position="278"/>
        <end position="373"/>
    </location>
</feature>
<comment type="catalytic activity">
    <reaction evidence="17">
        <text>chloride(in) = chloride(out)</text>
        <dbReference type="Rhea" id="RHEA:29823"/>
        <dbReference type="ChEBI" id="CHEBI:17996"/>
    </reaction>
</comment>
<name>A0A674GH26_TAEGU</name>
<dbReference type="InterPro" id="IPR006029">
    <property type="entry name" value="Neurotrans-gated_channel_TM"/>
</dbReference>
<feature type="transmembrane region" description="Helical" evidence="21">
    <location>
        <begin position="301"/>
        <end position="321"/>
    </location>
</feature>
<dbReference type="GeneTree" id="ENSGT00940000156685"/>
<comment type="subcellular location">
    <subcellularLocation>
        <location evidence="19">Postsynaptic cell membrane</location>
        <topology evidence="19">Multi-pass membrane protein</topology>
    </subcellularLocation>
</comment>
<reference evidence="25" key="3">
    <citation type="submission" date="2025-09" db="UniProtKB">
        <authorList>
            <consortium name="Ensembl"/>
        </authorList>
    </citation>
    <scope>IDENTIFICATION</scope>
</reference>
<dbReference type="GO" id="GO:0007214">
    <property type="term" value="P:gamma-aminobutyric acid signaling pathway"/>
    <property type="evidence" value="ECO:0007669"/>
    <property type="project" value="InterPro"/>
</dbReference>
<evidence type="ECO:0000256" key="14">
    <source>
        <dbReference type="ARBA" id="ARBA00023214"/>
    </source>
</evidence>
<evidence type="ECO:0000256" key="5">
    <source>
        <dbReference type="ARBA" id="ARBA00022692"/>
    </source>
</evidence>
<evidence type="ECO:0000313" key="25">
    <source>
        <dbReference type="Ensembl" id="ENSTGUP00000021712.1"/>
    </source>
</evidence>
<dbReference type="InterPro" id="IPR006202">
    <property type="entry name" value="Neur_chan_lig-bd"/>
</dbReference>
<feature type="signal peptide" evidence="22">
    <location>
        <begin position="1"/>
        <end position="39"/>
    </location>
</feature>
<accession>A0A674GH26</accession>
<reference evidence="25" key="2">
    <citation type="submission" date="2025-08" db="UniProtKB">
        <authorList>
            <consortium name="Ensembl"/>
        </authorList>
    </citation>
    <scope>IDENTIFICATION</scope>
</reference>
<evidence type="ECO:0000256" key="21">
    <source>
        <dbReference type="RuleBase" id="RU000687"/>
    </source>
</evidence>
<keyword evidence="15" id="KW-0628">Postsynaptic cell membrane</keyword>
<keyword evidence="10 21" id="KW-0472">Membrane</keyword>
<keyword evidence="9 21" id="KW-0406">Ion transport</keyword>
<dbReference type="GO" id="GO:0004890">
    <property type="term" value="F:GABA-A receptor activity"/>
    <property type="evidence" value="ECO:0007669"/>
    <property type="project" value="InterPro"/>
</dbReference>
<dbReference type="PRINTS" id="PR00252">
    <property type="entry name" value="NRIONCHANNEL"/>
</dbReference>
<keyword evidence="26" id="KW-1185">Reference proteome</keyword>
<evidence type="ECO:0000256" key="4">
    <source>
        <dbReference type="ARBA" id="ARBA00022475"/>
    </source>
</evidence>
<gene>
    <name evidence="25" type="primary">GABRG2</name>
</gene>
<dbReference type="NCBIfam" id="TIGR00860">
    <property type="entry name" value="LIC"/>
    <property type="match status" value="1"/>
</dbReference>
<evidence type="ECO:0000256" key="9">
    <source>
        <dbReference type="ARBA" id="ARBA00023065"/>
    </source>
</evidence>
<organism evidence="25 26">
    <name type="scientific">Taeniopygia guttata</name>
    <name type="common">Zebra finch</name>
    <name type="synonym">Poephila guttata</name>
    <dbReference type="NCBI Taxonomy" id="59729"/>
    <lineage>
        <taxon>Eukaryota</taxon>
        <taxon>Metazoa</taxon>
        <taxon>Chordata</taxon>
        <taxon>Craniata</taxon>
        <taxon>Vertebrata</taxon>
        <taxon>Euteleostomi</taxon>
        <taxon>Archelosauria</taxon>
        <taxon>Archosauria</taxon>
        <taxon>Dinosauria</taxon>
        <taxon>Saurischia</taxon>
        <taxon>Theropoda</taxon>
        <taxon>Coelurosauria</taxon>
        <taxon>Aves</taxon>
        <taxon>Neognathae</taxon>
        <taxon>Neoaves</taxon>
        <taxon>Telluraves</taxon>
        <taxon>Australaves</taxon>
        <taxon>Passeriformes</taxon>
        <taxon>Passeroidea</taxon>
        <taxon>Estrildidae</taxon>
        <taxon>Estrildinae</taxon>
        <taxon>Taeniopygia</taxon>
    </lineage>
</organism>
<keyword evidence="7 21" id="KW-1133">Transmembrane helix</keyword>
<keyword evidence="8" id="KW-0770">Synapse</keyword>
<evidence type="ECO:0000256" key="8">
    <source>
        <dbReference type="ARBA" id="ARBA00023018"/>
    </source>
</evidence>
<evidence type="ECO:0000256" key="1">
    <source>
        <dbReference type="ARBA" id="ARBA00009367"/>
    </source>
</evidence>
<evidence type="ECO:0000256" key="6">
    <source>
        <dbReference type="ARBA" id="ARBA00022729"/>
    </source>
</evidence>
<dbReference type="PANTHER" id="PTHR18945">
    <property type="entry name" value="NEUROTRANSMITTER GATED ION CHANNEL"/>
    <property type="match status" value="1"/>
</dbReference>
<keyword evidence="6 22" id="KW-0732">Signal</keyword>
<feature type="disulfide bond" evidence="20">
    <location>
        <begin position="189"/>
        <end position="203"/>
    </location>
</feature>
<evidence type="ECO:0000256" key="22">
    <source>
        <dbReference type="SAM" id="SignalP"/>
    </source>
</evidence>
<protein>
    <recommendedName>
        <fullName evidence="2">Gamma-aminobutyric acid receptor subunit gamma-2</fullName>
    </recommendedName>
    <alternativeName>
        <fullName evidence="18">GABA(A) receptor subunit gamma-2</fullName>
    </alternativeName>
</protein>
<dbReference type="InterPro" id="IPR036734">
    <property type="entry name" value="Neur_chan_lig-bd_sf"/>
</dbReference>
<dbReference type="AlphaFoldDB" id="A0A674GH26"/>
<feature type="chain" id="PRO_5025610359" description="Gamma-aminobutyric acid receptor subunit gamma-2" evidence="22">
    <location>
        <begin position="40"/>
        <end position="457"/>
    </location>
</feature>
<evidence type="ECO:0000256" key="12">
    <source>
        <dbReference type="ARBA" id="ARBA00023173"/>
    </source>
</evidence>
<evidence type="ECO:0000259" key="23">
    <source>
        <dbReference type="Pfam" id="PF02931"/>
    </source>
</evidence>
<comment type="similarity">
    <text evidence="1">Belongs to the ligand-gated ion channel (TC 1.A.9) family. Gamma-aminobutyric acid receptor (TC 1.A.9.5) subfamily. GABRG2 sub-subfamily.</text>
</comment>
<proteinExistence type="inferred from homology"/>
<dbReference type="CDD" id="cd19000">
    <property type="entry name" value="LGIC_ECD_GABAAR_G"/>
    <property type="match status" value="1"/>
</dbReference>
<dbReference type="InterPro" id="IPR036719">
    <property type="entry name" value="Neuro-gated_channel_TM_sf"/>
</dbReference>
<evidence type="ECO:0000256" key="10">
    <source>
        <dbReference type="ARBA" id="ARBA00023136"/>
    </source>
</evidence>
<dbReference type="InterPro" id="IPR018000">
    <property type="entry name" value="Neurotransmitter_ion_chnl_CS"/>
</dbReference>
<dbReference type="PRINTS" id="PR01622">
    <property type="entry name" value="GABAARGAMMA2"/>
</dbReference>
<keyword evidence="4" id="KW-1003">Cell membrane</keyword>
<evidence type="ECO:0000256" key="18">
    <source>
        <dbReference type="ARBA" id="ARBA00031820"/>
    </source>
</evidence>
<dbReference type="CDD" id="cd19054">
    <property type="entry name" value="LGIC_TM_GABAAR_gamma"/>
    <property type="match status" value="1"/>
</dbReference>
<sequence>MIPPNPTSLGSTAFLNPAFSLKMMVWALLFLSLIQCSTQKGDDDYEDYTSNKTWVLTPKVHESDVTLILNGLLEGYDNKLRPDIGVKPTIIHTDMYVNSIGPVNAINMEYTIDIFFAQTWYDRRLKFNSTIKVLRLNSNMVGKIWIPDTFFRNSKKADAHWITTPNRMLRIWNDGRVLYTLRLTIDAECQLQLHNFPMDVHSCPLEFSSYGYPREEIIYQWKRSSVEVGDTRSWRLYQFAFTGLRNTTEVVKTTSGDYVVMSVFFNLSRRMGYFTIQTYIPCTLIVVLSWVSFWINKDAVPARTSLGITTVLTMTTLSTIARKSLPKVSYVTAMDLFVSVCFIFVFSALVEYGTLHYFVSTMPHTSKKGMRSTAMSVSMARTVPVFFAALRIVGRGRGGTAEYTSALPKWTPMPASSSQLPSACSTWSTGYHICTFKSSRKSVIRALLTEFLREMVS</sequence>